<sequence length="124" mass="13629">MQLAPDTGVDDVDNVSAPVTEANAAVKTIRIRTCIATKRRVDDIDLLRVVEHPGQPGVILPDPKRRMPGRGAWLTPTIAALELAEQRRAFGRALRVSTTVDTGHVRTYLVEQTTGPDIVRKTEH</sequence>
<dbReference type="AlphaFoldDB" id="A0A8I0HMR6"/>
<dbReference type="RefSeq" id="WP_191732038.1">
    <property type="nucleotide sequence ID" value="NZ_JACSPR010000001.1"/>
</dbReference>
<evidence type="ECO:0000313" key="3">
    <source>
        <dbReference type="Proteomes" id="UP000650224"/>
    </source>
</evidence>
<evidence type="ECO:0000313" key="2">
    <source>
        <dbReference type="EMBL" id="MBD8028777.1"/>
    </source>
</evidence>
<dbReference type="EMBL" id="JACSPR010000001">
    <property type="protein sequence ID" value="MBD8028777.1"/>
    <property type="molecule type" value="Genomic_DNA"/>
</dbReference>
<name>A0A8I0HMR6_9CORY</name>
<dbReference type="InterPro" id="IPR035931">
    <property type="entry name" value="YlxR-like_sf"/>
</dbReference>
<proteinExistence type="predicted"/>
<dbReference type="PANTHER" id="PTHR34215:SF1">
    <property type="entry name" value="YLXR DOMAIN-CONTAINING PROTEIN"/>
    <property type="match status" value="1"/>
</dbReference>
<organism evidence="2 3">
    <name type="scientific">Corynebacterium gallinarum</name>
    <dbReference type="NCBI Taxonomy" id="2762214"/>
    <lineage>
        <taxon>Bacteria</taxon>
        <taxon>Bacillati</taxon>
        <taxon>Actinomycetota</taxon>
        <taxon>Actinomycetes</taxon>
        <taxon>Mycobacteriales</taxon>
        <taxon>Corynebacteriaceae</taxon>
        <taxon>Corynebacterium</taxon>
    </lineage>
</organism>
<dbReference type="PANTHER" id="PTHR34215">
    <property type="entry name" value="BLL0784 PROTEIN"/>
    <property type="match status" value="1"/>
</dbReference>
<keyword evidence="3" id="KW-1185">Reference proteome</keyword>
<dbReference type="Gene3D" id="3.30.1230.10">
    <property type="entry name" value="YlxR-like"/>
    <property type="match status" value="1"/>
</dbReference>
<accession>A0A8I0HMR6</accession>
<gene>
    <name evidence="2" type="ORF">H9627_00300</name>
</gene>
<dbReference type="InterPro" id="IPR007393">
    <property type="entry name" value="YlxR_dom"/>
</dbReference>
<comment type="caution">
    <text evidence="2">The sequence shown here is derived from an EMBL/GenBank/DDBJ whole genome shotgun (WGS) entry which is preliminary data.</text>
</comment>
<dbReference type="InterPro" id="IPR037465">
    <property type="entry name" value="YlxR"/>
</dbReference>
<dbReference type="Proteomes" id="UP000650224">
    <property type="component" value="Unassembled WGS sequence"/>
</dbReference>
<dbReference type="Pfam" id="PF04296">
    <property type="entry name" value="YlxR"/>
    <property type="match status" value="1"/>
</dbReference>
<reference evidence="2 3" key="1">
    <citation type="submission" date="2020-08" db="EMBL/GenBank/DDBJ databases">
        <title>A Genomic Blueprint of the Chicken Gut Microbiome.</title>
        <authorList>
            <person name="Gilroy R."/>
            <person name="Ravi A."/>
            <person name="Getino M."/>
            <person name="Pursley I."/>
            <person name="Horton D.L."/>
            <person name="Alikhan N.-F."/>
            <person name="Baker D."/>
            <person name="Gharbi K."/>
            <person name="Hall N."/>
            <person name="Watson M."/>
            <person name="Adriaenssens E.M."/>
            <person name="Foster-Nyarko E."/>
            <person name="Jarju S."/>
            <person name="Secka A."/>
            <person name="Antonio M."/>
            <person name="Oren A."/>
            <person name="Chaudhuri R."/>
            <person name="La Ragione R.M."/>
            <person name="Hildebrand F."/>
            <person name="Pallen M.J."/>
        </authorList>
    </citation>
    <scope>NUCLEOTIDE SEQUENCE [LARGE SCALE GENOMIC DNA]</scope>
    <source>
        <strain evidence="2 3">Sa1YVA5</strain>
    </source>
</reference>
<protein>
    <submittedName>
        <fullName evidence="2">YlxR family protein</fullName>
    </submittedName>
</protein>
<dbReference type="SUPFAM" id="SSF64376">
    <property type="entry name" value="YlxR-like"/>
    <property type="match status" value="1"/>
</dbReference>
<evidence type="ECO:0000259" key="1">
    <source>
        <dbReference type="Pfam" id="PF04296"/>
    </source>
</evidence>
<feature type="domain" description="YlxR" evidence="1">
    <location>
        <begin position="32"/>
        <end position="99"/>
    </location>
</feature>